<accession>A0A165H228</accession>
<sequence length="218" mass="25580">MEERDKHATGPYPDWPEAGGWLARRKKRAELLNYYYPKGQYEKEARREMSSVLAEFEEKFRRWYPALPDSGYSVLHQGKPRRHSRGEDVREAVKLYRAKNVGYGKLSRIHDALDLYYLMEAQSGYYKQEVDKAAQAQKWIGEDHFNEFFPEVAECMQERLRGLVRSGFDTLLKLQERQRQAEQTVQRLVEGNGALWARAAELAGDILMYPVRQMGKKK</sequence>
<proteinExistence type="predicted"/>
<evidence type="ECO:0000313" key="2">
    <source>
        <dbReference type="Proteomes" id="UP000076490"/>
    </source>
</evidence>
<dbReference type="RefSeq" id="WP_063180178.1">
    <property type="nucleotide sequence ID" value="NZ_LQNT01000009.1"/>
</dbReference>
<evidence type="ECO:0000313" key="1">
    <source>
        <dbReference type="EMBL" id="KZE38564.1"/>
    </source>
</evidence>
<name>A0A165H228_9BACL</name>
<dbReference type="OrthoDB" id="2448063at2"/>
<organism evidence="1 2">
    <name type="scientific">Bhargavaea cecembensis</name>
    <dbReference type="NCBI Taxonomy" id="394098"/>
    <lineage>
        <taxon>Bacteria</taxon>
        <taxon>Bacillati</taxon>
        <taxon>Bacillota</taxon>
        <taxon>Bacilli</taxon>
        <taxon>Bacillales</taxon>
        <taxon>Caryophanaceae</taxon>
        <taxon>Bhargavaea</taxon>
    </lineage>
</organism>
<gene>
    <name evidence="1" type="ORF">AV656_06555</name>
</gene>
<comment type="caution">
    <text evidence="1">The sequence shown here is derived from an EMBL/GenBank/DDBJ whole genome shotgun (WGS) entry which is preliminary data.</text>
</comment>
<protein>
    <submittedName>
        <fullName evidence="1">Uncharacterized protein</fullName>
    </submittedName>
</protein>
<dbReference type="Proteomes" id="UP000076490">
    <property type="component" value="Unassembled WGS sequence"/>
</dbReference>
<dbReference type="AlphaFoldDB" id="A0A165H228"/>
<reference evidence="1 2" key="1">
    <citation type="submission" date="2016-01" db="EMBL/GenBank/DDBJ databases">
        <title>Whole genome sequencing of Bhargavaea cecembensis T14.</title>
        <authorList>
            <person name="Hong K.W."/>
        </authorList>
    </citation>
    <scope>NUCLEOTIDE SEQUENCE [LARGE SCALE GENOMIC DNA]</scope>
    <source>
        <strain evidence="1 2">T14</strain>
    </source>
</reference>
<dbReference type="EMBL" id="LQNT01000009">
    <property type="protein sequence ID" value="KZE38564.1"/>
    <property type="molecule type" value="Genomic_DNA"/>
</dbReference>